<dbReference type="Proteomes" id="UP000321456">
    <property type="component" value="Unassembled WGS sequence"/>
</dbReference>
<reference evidence="1 2" key="1">
    <citation type="submission" date="2019-08" db="EMBL/GenBank/DDBJ databases">
        <title>Professor.</title>
        <authorList>
            <person name="Park J.S."/>
        </authorList>
    </citation>
    <scope>NUCLEOTIDE SEQUENCE [LARGE SCALE GENOMIC DNA]</scope>
    <source>
        <strain evidence="1 2">176CP5-101</strain>
    </source>
</reference>
<accession>A0A5C8V2H9</accession>
<name>A0A5C8V2H9_9FLAO</name>
<dbReference type="RefSeq" id="WP_147744724.1">
    <property type="nucleotide sequence ID" value="NZ_VRUR01000002.1"/>
</dbReference>
<dbReference type="PROSITE" id="PS51257">
    <property type="entry name" value="PROKAR_LIPOPROTEIN"/>
    <property type="match status" value="1"/>
</dbReference>
<dbReference type="AlphaFoldDB" id="A0A5C8V2H9"/>
<evidence type="ECO:0000313" key="1">
    <source>
        <dbReference type="EMBL" id="TXN35953.1"/>
    </source>
</evidence>
<organism evidence="1 2">
    <name type="scientific">Flagellimonas hymeniacidonis</name>
    <dbReference type="NCBI Taxonomy" id="2603628"/>
    <lineage>
        <taxon>Bacteria</taxon>
        <taxon>Pseudomonadati</taxon>
        <taxon>Bacteroidota</taxon>
        <taxon>Flavobacteriia</taxon>
        <taxon>Flavobacteriales</taxon>
        <taxon>Flavobacteriaceae</taxon>
        <taxon>Flagellimonas</taxon>
    </lineage>
</organism>
<keyword evidence="2" id="KW-1185">Reference proteome</keyword>
<gene>
    <name evidence="1" type="ORF">FVB32_15440</name>
</gene>
<proteinExistence type="predicted"/>
<protein>
    <submittedName>
        <fullName evidence="1">Uncharacterized protein</fullName>
    </submittedName>
</protein>
<sequence length="270" mass="30991">MKKIYYLALALTISFVSCEKEEVSDIEESSLESVEHRYRYKKWKKKKCQINVTPELPAVINACTTAKGVDADNSYFDLTINDTNLAGDYGAWCVDVDLSLAAGQCFEADVYSSYDSLPEGKFEHPENFDLVNWVLNQNFIGMESQSGGAYTFGDVQWAVWELIDDRNCQSCTYLGDDWSREKGQEIVDMAVANGEGYEPGNGDSLAVILIPTNNLQSVFVPYELKCDENVGSICKRRYRTWKCYKWRCKHKKKKWRRNYGRKKFKCSSSY</sequence>
<comment type="caution">
    <text evidence="1">The sequence shown here is derived from an EMBL/GenBank/DDBJ whole genome shotgun (WGS) entry which is preliminary data.</text>
</comment>
<dbReference type="EMBL" id="VRUR01000002">
    <property type="protein sequence ID" value="TXN35953.1"/>
    <property type="molecule type" value="Genomic_DNA"/>
</dbReference>
<evidence type="ECO:0000313" key="2">
    <source>
        <dbReference type="Proteomes" id="UP000321456"/>
    </source>
</evidence>